<organism evidence="2 3">
    <name type="scientific">Faecalicatena contorta</name>
    <dbReference type="NCBI Taxonomy" id="39482"/>
    <lineage>
        <taxon>Bacteria</taxon>
        <taxon>Bacillati</taxon>
        <taxon>Bacillota</taxon>
        <taxon>Clostridia</taxon>
        <taxon>Lachnospirales</taxon>
        <taxon>Lachnospiraceae</taxon>
        <taxon>Faecalicatena</taxon>
    </lineage>
</organism>
<gene>
    <name evidence="2" type="ORF">SAMN05216529_103123</name>
</gene>
<keyword evidence="1" id="KW-1133">Transmembrane helix</keyword>
<keyword evidence="3" id="KW-1185">Reference proteome</keyword>
<protein>
    <submittedName>
        <fullName evidence="2">Uncharacterized protein</fullName>
    </submittedName>
</protein>
<feature type="transmembrane region" description="Helical" evidence="1">
    <location>
        <begin position="9"/>
        <end position="29"/>
    </location>
</feature>
<dbReference type="AlphaFoldDB" id="A0A316ALC5"/>
<reference evidence="3" key="1">
    <citation type="submission" date="2017-07" db="EMBL/GenBank/DDBJ databases">
        <authorList>
            <person name="Varghese N."/>
            <person name="Submissions S."/>
        </authorList>
    </citation>
    <scope>NUCLEOTIDE SEQUENCE [LARGE SCALE GENOMIC DNA]</scope>
    <source>
        <strain evidence="3">NLAE-zl-C134</strain>
    </source>
</reference>
<sequence>MEKSIKKLFLRAIVSLFLFAVILLVIALFVEVDSIYSTILFVISLIPCTFYIVNGVKLLKALEIDKFYSKFL</sequence>
<evidence type="ECO:0000256" key="1">
    <source>
        <dbReference type="SAM" id="Phobius"/>
    </source>
</evidence>
<feature type="transmembrane region" description="Helical" evidence="1">
    <location>
        <begin position="35"/>
        <end position="53"/>
    </location>
</feature>
<name>A0A316ALC5_9FIRM</name>
<proteinExistence type="predicted"/>
<keyword evidence="1" id="KW-0472">Membrane</keyword>
<evidence type="ECO:0000313" key="3">
    <source>
        <dbReference type="Proteomes" id="UP000254051"/>
    </source>
</evidence>
<dbReference type="EMBL" id="UHJJ01000003">
    <property type="protein sequence ID" value="SUQ13395.1"/>
    <property type="molecule type" value="Genomic_DNA"/>
</dbReference>
<keyword evidence="1" id="KW-0812">Transmembrane</keyword>
<evidence type="ECO:0000313" key="2">
    <source>
        <dbReference type="EMBL" id="SUQ13395.1"/>
    </source>
</evidence>
<accession>A0A316ALC5</accession>
<dbReference type="Proteomes" id="UP000254051">
    <property type="component" value="Unassembled WGS sequence"/>
</dbReference>